<dbReference type="AlphaFoldDB" id="A0A7R9K3Q5"/>
<organism evidence="1">
    <name type="scientific">Timema genevievae</name>
    <name type="common">Walking stick</name>
    <dbReference type="NCBI Taxonomy" id="629358"/>
    <lineage>
        <taxon>Eukaryota</taxon>
        <taxon>Metazoa</taxon>
        <taxon>Ecdysozoa</taxon>
        <taxon>Arthropoda</taxon>
        <taxon>Hexapoda</taxon>
        <taxon>Insecta</taxon>
        <taxon>Pterygota</taxon>
        <taxon>Neoptera</taxon>
        <taxon>Polyneoptera</taxon>
        <taxon>Phasmatodea</taxon>
        <taxon>Timematodea</taxon>
        <taxon>Timematoidea</taxon>
        <taxon>Timematidae</taxon>
        <taxon>Timema</taxon>
    </lineage>
</organism>
<reference evidence="1" key="1">
    <citation type="submission" date="2020-11" db="EMBL/GenBank/DDBJ databases">
        <authorList>
            <person name="Tran Van P."/>
        </authorList>
    </citation>
    <scope>NUCLEOTIDE SEQUENCE</scope>
</reference>
<name>A0A7R9K3Q5_TIMGE</name>
<protein>
    <submittedName>
        <fullName evidence="1">Uncharacterized protein</fullName>
    </submittedName>
</protein>
<dbReference type="EMBL" id="OE843193">
    <property type="protein sequence ID" value="CAD7602476.1"/>
    <property type="molecule type" value="Genomic_DNA"/>
</dbReference>
<evidence type="ECO:0000313" key="1">
    <source>
        <dbReference type="EMBL" id="CAD7602476.1"/>
    </source>
</evidence>
<gene>
    <name evidence="1" type="ORF">TGEB3V08_LOCUS8359</name>
</gene>
<sequence>MLVSKRTPEEQAPNPRKMLVSTRIPEVQGLQPHKDASIYKDTRSTSSVTTATLTVSSSVTTATLTVSSSVTTATLTVSSSVTTAPLTVSSSVTTATLTVSSSVTTAPFTVSSSVTTAPLTVSCSVTTAPLTVRSYETTAPLTVSSSVTTAPLTVSSSVTTAPLTVSSSVTTAPLTLCDNLSPVSSVVVAGEVLFVAPTALNHLRVPSLPSPSQSVSRSCAALSAAMVQFSPVFARCMSCVWVGIPEWFGDNAFQLDLTSSSNLVVPFRLVWCLARGLIVELKNLRTTDEWDTLIIPGAAVKAVCKERLGLVIALTVGKPPPVHPTEIRTSISPSSAVGLNTTSALANYATEAEDVNVRLRSFSIKDLLEQSPVIDGSRYVATTTVRWQQEKTRCLSNNTILALHAVLPIVPHYGRGTILIFTIQPHSGSEPWTNGIRMGLT</sequence>
<proteinExistence type="predicted"/>
<accession>A0A7R9K3Q5</accession>